<evidence type="ECO:0000313" key="6">
    <source>
        <dbReference type="Proteomes" id="UP000320146"/>
    </source>
</evidence>
<name>A0A520MTI0_9GAMM</name>
<sequence>MIHQSITLFMQPKDKVVLFDLDGTLINSGLSFLKIVNEIKQREGKSSVDFEIVRKYSSRGATLVLKNSFPDASEEKISSLKAEFLSKYKKIMTSDIVKYDGVDELLNYLTTKKIKWGIVTNKSAIYTIPIIKKLNWHKLTTAIICPEDLNEVKPNPEGVFRGLELLNGDPQQSYYVGDHQRDIETAHNAGVISIACTYGYHETDPNNWNADHLVQKPSDIMEIV</sequence>
<dbReference type="InterPro" id="IPR050155">
    <property type="entry name" value="HAD-like_hydrolase_sf"/>
</dbReference>
<protein>
    <submittedName>
        <fullName evidence="5">HAD family hydrolase</fullName>
    </submittedName>
</protein>
<dbReference type="EMBL" id="SHBL01000006">
    <property type="protein sequence ID" value="RZO24519.1"/>
    <property type="molecule type" value="Genomic_DNA"/>
</dbReference>
<evidence type="ECO:0000256" key="3">
    <source>
        <dbReference type="ARBA" id="ARBA00022842"/>
    </source>
</evidence>
<dbReference type="GO" id="GO:0008967">
    <property type="term" value="F:phosphoglycolate phosphatase activity"/>
    <property type="evidence" value="ECO:0007669"/>
    <property type="project" value="TreeGrafter"/>
</dbReference>
<dbReference type="PANTHER" id="PTHR43434">
    <property type="entry name" value="PHOSPHOGLYCOLATE PHOSPHATASE"/>
    <property type="match status" value="1"/>
</dbReference>
<dbReference type="GO" id="GO:0006281">
    <property type="term" value="P:DNA repair"/>
    <property type="evidence" value="ECO:0007669"/>
    <property type="project" value="TreeGrafter"/>
</dbReference>
<dbReference type="SFLD" id="SFLDG01129">
    <property type="entry name" value="C1.5:_HAD__Beta-PGM__Phosphata"/>
    <property type="match status" value="1"/>
</dbReference>
<evidence type="ECO:0000256" key="1">
    <source>
        <dbReference type="ARBA" id="ARBA00022723"/>
    </source>
</evidence>
<dbReference type="GO" id="GO:0046872">
    <property type="term" value="F:metal ion binding"/>
    <property type="evidence" value="ECO:0007669"/>
    <property type="project" value="UniProtKB-KW"/>
</dbReference>
<keyword evidence="4" id="KW-0119">Carbohydrate metabolism</keyword>
<organism evidence="5 6">
    <name type="scientific">SAR86 cluster bacterium</name>
    <dbReference type="NCBI Taxonomy" id="2030880"/>
    <lineage>
        <taxon>Bacteria</taxon>
        <taxon>Pseudomonadati</taxon>
        <taxon>Pseudomonadota</taxon>
        <taxon>Gammaproteobacteria</taxon>
        <taxon>SAR86 cluster</taxon>
    </lineage>
</organism>
<keyword evidence="2 5" id="KW-0378">Hydrolase</keyword>
<dbReference type="Gene3D" id="1.10.150.240">
    <property type="entry name" value="Putative phosphatase, domain 2"/>
    <property type="match status" value="1"/>
</dbReference>
<dbReference type="InterPro" id="IPR023214">
    <property type="entry name" value="HAD_sf"/>
</dbReference>
<accession>A0A520MTI0</accession>
<dbReference type="GO" id="GO:0005829">
    <property type="term" value="C:cytosol"/>
    <property type="evidence" value="ECO:0007669"/>
    <property type="project" value="TreeGrafter"/>
</dbReference>
<gene>
    <name evidence="5" type="ORF">EVA99_01370</name>
</gene>
<dbReference type="InterPro" id="IPR023198">
    <property type="entry name" value="PGP-like_dom2"/>
</dbReference>
<dbReference type="NCBIfam" id="TIGR01549">
    <property type="entry name" value="HAD-SF-IA-v1"/>
    <property type="match status" value="1"/>
</dbReference>
<dbReference type="SUPFAM" id="SSF56784">
    <property type="entry name" value="HAD-like"/>
    <property type="match status" value="1"/>
</dbReference>
<proteinExistence type="predicted"/>
<comment type="caution">
    <text evidence="5">The sequence shown here is derived from an EMBL/GenBank/DDBJ whole genome shotgun (WGS) entry which is preliminary data.</text>
</comment>
<reference evidence="5 6" key="1">
    <citation type="submission" date="2019-02" db="EMBL/GenBank/DDBJ databases">
        <title>Prokaryotic population dynamics and viral predation in marine succession experiment using metagenomics: the confinement effect.</title>
        <authorList>
            <person name="Haro-Moreno J.M."/>
            <person name="Rodriguez-Valera F."/>
            <person name="Lopez-Perez M."/>
        </authorList>
    </citation>
    <scope>NUCLEOTIDE SEQUENCE [LARGE SCALE GENOMIC DNA]</scope>
    <source>
        <strain evidence="5">MED-G166</strain>
    </source>
</reference>
<dbReference type="InterPro" id="IPR041492">
    <property type="entry name" value="HAD_2"/>
</dbReference>
<keyword evidence="1" id="KW-0479">Metal-binding</keyword>
<evidence type="ECO:0000256" key="4">
    <source>
        <dbReference type="ARBA" id="ARBA00023277"/>
    </source>
</evidence>
<dbReference type="Pfam" id="PF13419">
    <property type="entry name" value="HAD_2"/>
    <property type="match status" value="1"/>
</dbReference>
<dbReference type="PANTHER" id="PTHR43434:SF23">
    <property type="entry name" value="PHOSPHOGLYCOLATE PHOSPHATASE"/>
    <property type="match status" value="1"/>
</dbReference>
<dbReference type="InterPro" id="IPR006439">
    <property type="entry name" value="HAD-SF_hydro_IA"/>
</dbReference>
<evidence type="ECO:0000313" key="5">
    <source>
        <dbReference type="EMBL" id="RZO24519.1"/>
    </source>
</evidence>
<dbReference type="AlphaFoldDB" id="A0A520MTI0"/>
<dbReference type="SFLD" id="SFLDS00003">
    <property type="entry name" value="Haloacid_Dehalogenase"/>
    <property type="match status" value="1"/>
</dbReference>
<keyword evidence="3" id="KW-0460">Magnesium</keyword>
<evidence type="ECO:0000256" key="2">
    <source>
        <dbReference type="ARBA" id="ARBA00022801"/>
    </source>
</evidence>
<dbReference type="Gene3D" id="3.40.50.1000">
    <property type="entry name" value="HAD superfamily/HAD-like"/>
    <property type="match status" value="1"/>
</dbReference>
<dbReference type="Proteomes" id="UP000320146">
    <property type="component" value="Unassembled WGS sequence"/>
</dbReference>
<dbReference type="InterPro" id="IPR036412">
    <property type="entry name" value="HAD-like_sf"/>
</dbReference>